<reference evidence="2 3" key="1">
    <citation type="submission" date="2019-07" db="EMBL/GenBank/DDBJ databases">
        <title>Draft genome sequence of Brevibacterium aurantiacum XU54 isolated from Xinjiang China.</title>
        <authorList>
            <person name="Xu X."/>
        </authorList>
    </citation>
    <scope>NUCLEOTIDE SEQUENCE [LARGE SCALE GENOMIC DNA]</scope>
    <source>
        <strain evidence="2 3">XU54</strain>
    </source>
</reference>
<dbReference type="InterPro" id="IPR032710">
    <property type="entry name" value="NTF2-like_dom_sf"/>
</dbReference>
<dbReference type="Gene3D" id="3.10.450.50">
    <property type="match status" value="1"/>
</dbReference>
<dbReference type="SUPFAM" id="SSF54427">
    <property type="entry name" value="NTF2-like"/>
    <property type="match status" value="1"/>
</dbReference>
<dbReference type="EMBL" id="VLTK01000027">
    <property type="protein sequence ID" value="TSI11720.1"/>
    <property type="molecule type" value="Genomic_DNA"/>
</dbReference>
<dbReference type="Proteomes" id="UP000316406">
    <property type="component" value="Unassembled WGS sequence"/>
</dbReference>
<dbReference type="RefSeq" id="WP_143924640.1">
    <property type="nucleotide sequence ID" value="NZ_VLTK01000027.1"/>
</dbReference>
<evidence type="ECO:0000259" key="1">
    <source>
        <dbReference type="Pfam" id="PF12680"/>
    </source>
</evidence>
<evidence type="ECO:0000313" key="2">
    <source>
        <dbReference type="EMBL" id="TSI11720.1"/>
    </source>
</evidence>
<comment type="caution">
    <text evidence="2">The sequence shown here is derived from an EMBL/GenBank/DDBJ whole genome shotgun (WGS) entry which is preliminary data.</text>
</comment>
<evidence type="ECO:0000313" key="3">
    <source>
        <dbReference type="Proteomes" id="UP000316406"/>
    </source>
</evidence>
<sequence>MSHTQDLVNRHIEAFNNQDVDALLADFGPSAAWVTGDYTVPKGQLREFFTAAMKALTPQLNLRRIIEGENAVAIEMTENWRYEGTSKSAALIAVFDLVDDKITRAKIYREGSADA</sequence>
<dbReference type="Pfam" id="PF12680">
    <property type="entry name" value="SnoaL_2"/>
    <property type="match status" value="1"/>
</dbReference>
<dbReference type="InterPro" id="IPR037401">
    <property type="entry name" value="SnoaL-like"/>
</dbReference>
<dbReference type="AlphaFoldDB" id="A0A556C2W9"/>
<organism evidence="2 3">
    <name type="scientific">Brevibacterium aurantiacum</name>
    <dbReference type="NCBI Taxonomy" id="273384"/>
    <lineage>
        <taxon>Bacteria</taxon>
        <taxon>Bacillati</taxon>
        <taxon>Actinomycetota</taxon>
        <taxon>Actinomycetes</taxon>
        <taxon>Micrococcales</taxon>
        <taxon>Brevibacteriaceae</taxon>
        <taxon>Brevibacterium</taxon>
    </lineage>
</organism>
<proteinExistence type="predicted"/>
<dbReference type="OrthoDB" id="3854040at2"/>
<accession>A0A556C2W9</accession>
<name>A0A556C2W9_BREAU</name>
<gene>
    <name evidence="2" type="ORF">FO013_21690</name>
</gene>
<protein>
    <submittedName>
        <fullName evidence="2">Nuclear transport factor 2 family protein</fullName>
    </submittedName>
</protein>
<feature type="domain" description="SnoaL-like" evidence="1">
    <location>
        <begin position="8"/>
        <end position="104"/>
    </location>
</feature>
<keyword evidence="3" id="KW-1185">Reference proteome</keyword>